<evidence type="ECO:0000313" key="2">
    <source>
        <dbReference type="Proteomes" id="UP000034112"/>
    </source>
</evidence>
<dbReference type="OMA" id="WILMENV"/>
<organism evidence="1 2">
    <name type="scientific">Trichoderma harzianum</name>
    <name type="common">Hypocrea lixii</name>
    <dbReference type="NCBI Taxonomy" id="5544"/>
    <lineage>
        <taxon>Eukaryota</taxon>
        <taxon>Fungi</taxon>
        <taxon>Dikarya</taxon>
        <taxon>Ascomycota</taxon>
        <taxon>Pezizomycotina</taxon>
        <taxon>Sordariomycetes</taxon>
        <taxon>Hypocreomycetidae</taxon>
        <taxon>Hypocreales</taxon>
        <taxon>Hypocreaceae</taxon>
        <taxon>Trichoderma</taxon>
    </lineage>
</organism>
<name>A0A0F9ZYR6_TRIHA</name>
<gene>
    <name evidence="1" type="ORF">THAR02_09544</name>
</gene>
<protein>
    <recommendedName>
        <fullName evidence="3">Transcription factor domain-containing protein</fullName>
    </recommendedName>
</protein>
<dbReference type="EMBL" id="JOKZ01000430">
    <property type="protein sequence ID" value="KKO98353.1"/>
    <property type="molecule type" value="Genomic_DNA"/>
</dbReference>
<evidence type="ECO:0000313" key="1">
    <source>
        <dbReference type="EMBL" id="KKO98353.1"/>
    </source>
</evidence>
<dbReference type="Proteomes" id="UP000034112">
    <property type="component" value="Unassembled WGS sequence"/>
</dbReference>
<reference evidence="2" key="1">
    <citation type="journal article" date="2015" name="Genome Announc.">
        <title>Draft whole-genome sequence of the biocontrol agent Trichoderma harzianum T6776.</title>
        <authorList>
            <person name="Baroncelli R."/>
            <person name="Piaggeschi G."/>
            <person name="Fiorini L."/>
            <person name="Bertolini E."/>
            <person name="Zapparata A."/>
            <person name="Pe M.E."/>
            <person name="Sarrocco S."/>
            <person name="Vannacci G."/>
        </authorList>
    </citation>
    <scope>NUCLEOTIDE SEQUENCE [LARGE SCALE GENOMIC DNA]</scope>
    <source>
        <strain evidence="2">T6776</strain>
    </source>
</reference>
<comment type="caution">
    <text evidence="1">The sequence shown here is derived from an EMBL/GenBank/DDBJ whole genome shotgun (WGS) entry which is preliminary data.</text>
</comment>
<sequence length="443" mass="50231">MTLDSKKPKDAQAIAGLTLNVAPCIIFSRSSANVPPDYKPSNHQLSFFRLHLILTKVPYIPLSCRYSSARLYSRRGVKPRPSGVTEPEASLNSPFSALFESGDDECDESYNGGNYHRSDGATSSSDSPAWFLQAEHWVIHYHEDRPSPPPYVRSSAVRQYILCVKKWLQQWVECGHCPMIHKSLFADTKLPSCLQDAYAALAVYSFKNDKNEDFVMQHIEDKANSLLEEHSAHQDLLIDPFVPECSLTTVQHLARVLSLIIYQFIRLFDGNIRHRAQAEKYIPLLKSWTCQLWSSVNIDVTVQNTFGGDYLVTQENADATVKLWRTWLLMESVRRAWKVSAYMRCIYYVFRDGTAPCEGTIDFTARRGLWDATSAPVWRRLLEQKDPLFAVPFASSWLLDATTPKDIDVFGLATMSISVDSDKLDSWIANSSDMHLEGLLMAT</sequence>
<dbReference type="OrthoDB" id="5355161at2759"/>
<evidence type="ECO:0008006" key="3">
    <source>
        <dbReference type="Google" id="ProtNLM"/>
    </source>
</evidence>
<accession>A0A0F9ZYR6</accession>
<proteinExistence type="predicted"/>
<dbReference type="AlphaFoldDB" id="A0A0F9ZYR6"/>